<evidence type="ECO:0000259" key="4">
    <source>
        <dbReference type="PROSITE" id="PS51900"/>
    </source>
</evidence>
<evidence type="ECO:0000256" key="2">
    <source>
        <dbReference type="ARBA" id="ARBA00023125"/>
    </source>
</evidence>
<accession>A0AAU8FUW8</accession>
<protein>
    <submittedName>
        <fullName evidence="5">Site-specific integrase</fullName>
    </submittedName>
</protein>
<dbReference type="SUPFAM" id="SSF56349">
    <property type="entry name" value="DNA breaking-rejoining enzymes"/>
    <property type="match status" value="1"/>
</dbReference>
<organism evidence="5">
    <name type="scientific">Dyadobacter sp. 676</name>
    <dbReference type="NCBI Taxonomy" id="3088362"/>
    <lineage>
        <taxon>Bacteria</taxon>
        <taxon>Pseudomonadati</taxon>
        <taxon>Bacteroidota</taxon>
        <taxon>Cytophagia</taxon>
        <taxon>Cytophagales</taxon>
        <taxon>Spirosomataceae</taxon>
        <taxon>Dyadobacter</taxon>
    </lineage>
</organism>
<gene>
    <name evidence="5" type="ORF">ABV298_15930</name>
</gene>
<feature type="domain" description="Core-binding (CB)" evidence="4">
    <location>
        <begin position="1"/>
        <end position="78"/>
    </location>
</feature>
<dbReference type="Pfam" id="PF02899">
    <property type="entry name" value="Phage_int_SAM_1"/>
    <property type="match status" value="1"/>
</dbReference>
<proteinExistence type="predicted"/>
<dbReference type="Gene3D" id="1.10.150.130">
    <property type="match status" value="1"/>
</dbReference>
<reference evidence="5" key="1">
    <citation type="submission" date="2024-06" db="EMBL/GenBank/DDBJ databases">
        <title>Sequencing and assembly of the genome of Dyadobacter sp. strain 676, a symbiont of Cyamopsis tetragonoloba.</title>
        <authorList>
            <person name="Guro P."/>
            <person name="Sazanova A."/>
            <person name="Kuznetsova I."/>
            <person name="Belimov A."/>
            <person name="Safronova V."/>
        </authorList>
    </citation>
    <scope>NUCLEOTIDE SEQUENCE</scope>
    <source>
        <strain evidence="5">676</strain>
    </source>
</reference>
<evidence type="ECO:0000313" key="5">
    <source>
        <dbReference type="EMBL" id="XCH27796.1"/>
    </source>
</evidence>
<dbReference type="EMBL" id="CP159289">
    <property type="protein sequence ID" value="XCH27796.1"/>
    <property type="molecule type" value="Genomic_DNA"/>
</dbReference>
<sequence>MGWSISPNFPIRNPNTRRSYWRSATDFLGYCEQLGVGSIDQVMPLHVAALVETLCRSVSSPTVKLRLAAVRHLLDWLATGQVIPHNPAASVKGPRHSVQRGKTPILDPVEARAILDAIDISTDWVAGSGADRPDGL</sequence>
<dbReference type="RefSeq" id="WP_353723037.1">
    <property type="nucleotide sequence ID" value="NZ_CP159289.1"/>
</dbReference>
<evidence type="ECO:0000256" key="1">
    <source>
        <dbReference type="ARBA" id="ARBA00022908"/>
    </source>
</evidence>
<dbReference type="GO" id="GO:0003677">
    <property type="term" value="F:DNA binding"/>
    <property type="evidence" value="ECO:0007669"/>
    <property type="project" value="UniProtKB-UniRule"/>
</dbReference>
<keyword evidence="1" id="KW-0229">DNA integration</keyword>
<keyword evidence="2 3" id="KW-0238">DNA-binding</keyword>
<name>A0AAU8FUW8_9BACT</name>
<dbReference type="AlphaFoldDB" id="A0AAU8FUW8"/>
<dbReference type="InterPro" id="IPR010998">
    <property type="entry name" value="Integrase_recombinase_N"/>
</dbReference>
<dbReference type="GO" id="GO:0015074">
    <property type="term" value="P:DNA integration"/>
    <property type="evidence" value="ECO:0007669"/>
    <property type="project" value="UniProtKB-KW"/>
</dbReference>
<evidence type="ECO:0000256" key="3">
    <source>
        <dbReference type="PROSITE-ProRule" id="PRU01248"/>
    </source>
</evidence>
<dbReference type="InterPro" id="IPR044068">
    <property type="entry name" value="CB"/>
</dbReference>
<dbReference type="InterPro" id="IPR004107">
    <property type="entry name" value="Integrase_SAM-like_N"/>
</dbReference>
<dbReference type="InterPro" id="IPR011010">
    <property type="entry name" value="DNA_brk_join_enz"/>
</dbReference>
<dbReference type="PROSITE" id="PS51900">
    <property type="entry name" value="CB"/>
    <property type="match status" value="1"/>
</dbReference>